<dbReference type="HOGENOM" id="CLU_2034634_0_0_10"/>
<dbReference type="EMBL" id="HG315671">
    <property type="protein sequence ID" value="CDF80607.1"/>
    <property type="molecule type" value="Genomic_DNA"/>
</dbReference>
<reference evidence="1 2" key="1">
    <citation type="journal article" date="2013" name="Appl. Environ. Microbiol.">
        <title>The genome of the alga-associated marine flavobacterium Formosa agariphila KMM 3901T reveals a broad potential for degradation of algal polysaccharides.</title>
        <authorList>
            <person name="Mann A.J."/>
            <person name="Hahnke R.L."/>
            <person name="Huang S."/>
            <person name="Werner J."/>
            <person name="Xing P."/>
            <person name="Barbeyron T."/>
            <person name="Huettel B."/>
            <person name="Stueber K."/>
            <person name="Reinhardt R."/>
            <person name="Harder J."/>
            <person name="Gloeckner F.O."/>
            <person name="Amann R.I."/>
            <person name="Teeling H."/>
        </authorList>
    </citation>
    <scope>NUCLEOTIDE SEQUENCE [LARGE SCALE GENOMIC DNA]</scope>
    <source>
        <strain evidence="2">DSM 15362 / KCTC 12365 / LMG 23005 / KMM 3901</strain>
    </source>
</reference>
<dbReference type="STRING" id="1347342.BN863_28950"/>
<proteinExistence type="predicted"/>
<dbReference type="RefSeq" id="WP_038531854.1">
    <property type="nucleotide sequence ID" value="NZ_HG315671.1"/>
</dbReference>
<sequence length="121" mass="14227">METNPLITQILKIDYRSYDDYRFSCFFKWCSLYSELGVPLQALTTSKALYSWYCQQWLGLVEKAFKNDCKPYLDAKIQDAIVYLDFLSTYPEAIEGFYPSVLINKIKNDLKPLKKECKHTP</sequence>
<name>T2KP20_FORAG</name>
<evidence type="ECO:0000313" key="1">
    <source>
        <dbReference type="EMBL" id="CDF80607.1"/>
    </source>
</evidence>
<dbReference type="Proteomes" id="UP000016160">
    <property type="component" value="Chromosome"/>
</dbReference>
<accession>T2KP20</accession>
<dbReference type="OrthoDB" id="1454674at2"/>
<evidence type="ECO:0000313" key="2">
    <source>
        <dbReference type="Proteomes" id="UP000016160"/>
    </source>
</evidence>
<dbReference type="PATRIC" id="fig|1347342.6.peg.2913"/>
<gene>
    <name evidence="1" type="ORF">BN863_28950</name>
</gene>
<keyword evidence="2" id="KW-1185">Reference proteome</keyword>
<dbReference type="AlphaFoldDB" id="T2KP20"/>
<protein>
    <submittedName>
        <fullName evidence="1">Uncharacterized protein</fullName>
    </submittedName>
</protein>
<organism evidence="1 2">
    <name type="scientific">Formosa agariphila (strain DSM 15362 / KCTC 12365 / LMG 23005 / KMM 3901 / M-2Alg 35-1)</name>
    <dbReference type="NCBI Taxonomy" id="1347342"/>
    <lineage>
        <taxon>Bacteria</taxon>
        <taxon>Pseudomonadati</taxon>
        <taxon>Bacteroidota</taxon>
        <taxon>Flavobacteriia</taxon>
        <taxon>Flavobacteriales</taxon>
        <taxon>Flavobacteriaceae</taxon>
        <taxon>Formosa</taxon>
    </lineage>
</organism>